<keyword evidence="6" id="KW-1185">Reference proteome</keyword>
<evidence type="ECO:0000259" key="4">
    <source>
        <dbReference type="PROSITE" id="PS51379"/>
    </source>
</evidence>
<dbReference type="Proteomes" id="UP000000370">
    <property type="component" value="Chromosome"/>
</dbReference>
<dbReference type="PANTHER" id="PTHR43193">
    <property type="match status" value="1"/>
</dbReference>
<dbReference type="RefSeq" id="WP_012198576.1">
    <property type="nucleotide sequence ID" value="NC_010001.1"/>
</dbReference>
<dbReference type="InterPro" id="IPR007525">
    <property type="entry name" value="FrhB_FdhB_C"/>
</dbReference>
<accession>A9KI98</accession>
<dbReference type="PANTHER" id="PTHR43193:SF2">
    <property type="entry name" value="POLYFERREDOXIN PROTEIN FWDF"/>
    <property type="match status" value="1"/>
</dbReference>
<dbReference type="InterPro" id="IPR017896">
    <property type="entry name" value="4Fe4S_Fe-S-bd"/>
</dbReference>
<dbReference type="InterPro" id="IPR052977">
    <property type="entry name" value="Polyferredoxin-like_ET"/>
</dbReference>
<evidence type="ECO:0000313" key="6">
    <source>
        <dbReference type="Proteomes" id="UP000000370"/>
    </source>
</evidence>
<dbReference type="OrthoDB" id="430408at2"/>
<dbReference type="GO" id="GO:0046872">
    <property type="term" value="F:metal ion binding"/>
    <property type="evidence" value="ECO:0007669"/>
    <property type="project" value="UniProtKB-KW"/>
</dbReference>
<dbReference type="PROSITE" id="PS51379">
    <property type="entry name" value="4FE4S_FER_2"/>
    <property type="match status" value="2"/>
</dbReference>
<dbReference type="GO" id="GO:0051536">
    <property type="term" value="F:iron-sulfur cluster binding"/>
    <property type="evidence" value="ECO:0007669"/>
    <property type="project" value="UniProtKB-KW"/>
</dbReference>
<evidence type="ECO:0000256" key="1">
    <source>
        <dbReference type="ARBA" id="ARBA00022723"/>
    </source>
</evidence>
<dbReference type="Gene3D" id="3.30.70.20">
    <property type="match status" value="1"/>
</dbReference>
<evidence type="ECO:0000256" key="2">
    <source>
        <dbReference type="ARBA" id="ARBA00023004"/>
    </source>
</evidence>
<sequence length="697" mass="80100">MKIGIIGYAKPELESLLQAYAVKKVLEDEAVDCYWYRKRDNFTYKAARTTHKRNLLDALSGRQHIHVDLNEAKTAMEGFVKDKLSLNPNKSEKTDSFVIVNYKSTIDTTNSTANYIDFYQRSFEPKSEITEALMLCSLEDYEKIMGETIDEQAYVFMDSETDKAGIIPSVRKIAKANNLKVISKAYNRTYYAFEKVTEIFTPSEYLAYIRDAKLVVTDSFTTVYFAILMKKPLICYDQGMTQGKIKRFLQRLSLMDNYFTMKQSNTSLTAYSIKHPNKVNKQLKKYREELTDSLYELVGAFGIDQPVNCPTKITRGECCGCYACKEVCPTGAIQMLMDREGFYYPHVNKEKCIHCGLCERVCVKKENSQIVSYEADYPKVYSAINKDENARMISTSGGVFHALSKYAIEQREGVVFGVKFDENMNAVSTLASTMNDVKAFYGSKYVKSEIDGVYAKVKEQLNEGKFVLYSGLPCECAGLKAYLRKDYENLFISEILCHAAPSPKVFKNYLKFLSIKYKSPITNVVFRDKRDGWLIHKCSMVIEFKDRKPLVVNARRNNYFRNFLLDNIQRPGCSQCSFVGRSRVGDITIGDFWGIHRMDEEMFDDKGTSAIMVNTEKGAKVLEELKDSFYMKEKSIKELFKYNHSKPCPYKPERDEIFKRLGKEKINPLLESFNDLKNKSARDITAKEVVNEVIMDD</sequence>
<organism evidence="5 6">
    <name type="scientific">Lachnoclostridium phytofermentans (strain ATCC 700394 / DSM 18823 / ISDg)</name>
    <name type="common">Clostridium phytofermentans</name>
    <dbReference type="NCBI Taxonomy" id="357809"/>
    <lineage>
        <taxon>Bacteria</taxon>
        <taxon>Bacillati</taxon>
        <taxon>Bacillota</taxon>
        <taxon>Clostridia</taxon>
        <taxon>Lachnospirales</taxon>
        <taxon>Lachnospiraceae</taxon>
    </lineage>
</organism>
<keyword evidence="2" id="KW-0408">Iron</keyword>
<dbReference type="Pfam" id="PF12838">
    <property type="entry name" value="Fer4_7"/>
    <property type="match status" value="1"/>
</dbReference>
<gene>
    <name evidence="5" type="ordered locus">Cphy_0545</name>
</gene>
<feature type="domain" description="4Fe-4S ferredoxin-type" evidence="4">
    <location>
        <begin position="343"/>
        <end position="373"/>
    </location>
</feature>
<dbReference type="eggNOG" id="COG1035">
    <property type="taxonomic scope" value="Bacteria"/>
</dbReference>
<reference evidence="6" key="1">
    <citation type="submission" date="2007-11" db="EMBL/GenBank/DDBJ databases">
        <title>Complete genome sequence of Clostridium phytofermentans ISDg.</title>
        <authorList>
            <person name="Leschine S.B."/>
            <person name="Warnick T.A."/>
            <person name="Blanchard J.L."/>
            <person name="Schnell D.J."/>
            <person name="Petit E.L."/>
            <person name="LaTouf W.G."/>
            <person name="Copeland A."/>
            <person name="Lucas S."/>
            <person name="Lapidus A."/>
            <person name="Barry K."/>
            <person name="Glavina del Rio T."/>
            <person name="Dalin E."/>
            <person name="Tice H."/>
            <person name="Pitluck S."/>
            <person name="Kiss H."/>
            <person name="Brettin T."/>
            <person name="Bruce D."/>
            <person name="Detter J.C."/>
            <person name="Han C."/>
            <person name="Kuske C."/>
            <person name="Schmutz J."/>
            <person name="Larimer F."/>
            <person name="Land M."/>
            <person name="Hauser L."/>
            <person name="Kyrpides N."/>
            <person name="Kim E.A."/>
            <person name="Richardson P."/>
        </authorList>
    </citation>
    <scope>NUCLEOTIDE SEQUENCE [LARGE SCALE GENOMIC DNA]</scope>
    <source>
        <strain evidence="6">ATCC 700394 / DSM 18823 / ISDg</strain>
    </source>
</reference>
<dbReference type="STRING" id="357809.Cphy_0545"/>
<evidence type="ECO:0000313" key="5">
    <source>
        <dbReference type="EMBL" id="ABX40932.1"/>
    </source>
</evidence>
<proteinExistence type="predicted"/>
<feature type="domain" description="4Fe-4S ferredoxin-type" evidence="4">
    <location>
        <begin position="309"/>
        <end position="338"/>
    </location>
</feature>
<dbReference type="Pfam" id="PF04432">
    <property type="entry name" value="FrhB_FdhB_C"/>
    <property type="match status" value="1"/>
</dbReference>
<dbReference type="PROSITE" id="PS00198">
    <property type="entry name" value="4FE4S_FER_1"/>
    <property type="match status" value="1"/>
</dbReference>
<dbReference type="HOGENOM" id="CLU_395209_0_0_9"/>
<dbReference type="KEGG" id="cpy:Cphy_0545"/>
<dbReference type="EMBL" id="CP000885">
    <property type="protein sequence ID" value="ABX40932.1"/>
    <property type="molecule type" value="Genomic_DNA"/>
</dbReference>
<name>A9KI98_LACP7</name>
<evidence type="ECO:0000256" key="3">
    <source>
        <dbReference type="ARBA" id="ARBA00023014"/>
    </source>
</evidence>
<protein>
    <submittedName>
        <fullName evidence="5">4Fe-4S ferredoxin iron-sulfur binding domain protein</fullName>
    </submittedName>
</protein>
<dbReference type="SUPFAM" id="SSF54862">
    <property type="entry name" value="4Fe-4S ferredoxins"/>
    <property type="match status" value="1"/>
</dbReference>
<dbReference type="AlphaFoldDB" id="A9KI98"/>
<dbReference type="eggNOG" id="COG1143">
    <property type="taxonomic scope" value="Bacteria"/>
</dbReference>
<dbReference type="InterPro" id="IPR017900">
    <property type="entry name" value="4Fe4S_Fe_S_CS"/>
</dbReference>
<keyword evidence="3" id="KW-0411">Iron-sulfur</keyword>
<keyword evidence="1" id="KW-0479">Metal-binding</keyword>